<sequence length="150" mass="17187">MRRYLLNYAWLLLIFLVGCSTISQEKCRDIDRRIVKLSQTTQTLGKKIDDLSRSISLLVLDGNGLHNEMDDLKTYSKNIQQKTEDVGIVIKNLDGRIESLETNHKTTGEKINKRIDDIEKAEIELSNRLETMKLDMKGEGKEKTTPPLLP</sequence>
<proteinExistence type="predicted"/>
<organism evidence="1 2">
    <name type="scientific">Candidatus Brocadia sinica JPN1</name>
    <dbReference type="NCBI Taxonomy" id="1197129"/>
    <lineage>
        <taxon>Bacteria</taxon>
        <taxon>Pseudomonadati</taxon>
        <taxon>Planctomycetota</taxon>
        <taxon>Candidatus Brocadiia</taxon>
        <taxon>Candidatus Brocadiales</taxon>
        <taxon>Candidatus Brocadiaceae</taxon>
        <taxon>Candidatus Brocadia</taxon>
    </lineage>
</organism>
<protein>
    <submittedName>
        <fullName evidence="1">Uncharacterized protein</fullName>
    </submittedName>
</protein>
<keyword evidence="2" id="KW-1185">Reference proteome</keyword>
<dbReference type="EMBL" id="BAFN01000001">
    <property type="protein sequence ID" value="GAN33713.1"/>
    <property type="molecule type" value="Genomic_DNA"/>
</dbReference>
<dbReference type="PROSITE" id="PS51257">
    <property type="entry name" value="PROKAR_LIPOPROTEIN"/>
    <property type="match status" value="1"/>
</dbReference>
<name>A0ABQ0JY44_9BACT</name>
<reference evidence="2" key="1">
    <citation type="journal article" date="2015" name="Genome Announc.">
        <title>Draft Genome Sequence of an Anaerobic Ammonium-Oxidizing Bacterium, "Candidatus Brocadia sinica".</title>
        <authorList>
            <person name="Oshiki M."/>
            <person name="Shinyako-Hata K."/>
            <person name="Satoh H."/>
            <person name="Okabe S."/>
        </authorList>
    </citation>
    <scope>NUCLEOTIDE SEQUENCE [LARGE SCALE GENOMIC DNA]</scope>
    <source>
        <strain evidence="2">JPN1</strain>
    </source>
</reference>
<dbReference type="RefSeq" id="WP_052563807.1">
    <property type="nucleotide sequence ID" value="NZ_BAFN01000001.1"/>
</dbReference>
<evidence type="ECO:0000313" key="2">
    <source>
        <dbReference type="Proteomes" id="UP000032309"/>
    </source>
</evidence>
<gene>
    <name evidence="1" type="ORF">BROSI_A2247</name>
</gene>
<accession>A0ABQ0JY44</accession>
<evidence type="ECO:0000313" key="1">
    <source>
        <dbReference type="EMBL" id="GAN33713.1"/>
    </source>
</evidence>
<dbReference type="Proteomes" id="UP000032309">
    <property type="component" value="Unassembled WGS sequence"/>
</dbReference>
<comment type="caution">
    <text evidence="1">The sequence shown here is derived from an EMBL/GenBank/DDBJ whole genome shotgun (WGS) entry which is preliminary data.</text>
</comment>